<evidence type="ECO:0000256" key="4">
    <source>
        <dbReference type="ARBA" id="ARBA00022989"/>
    </source>
</evidence>
<evidence type="ECO:0000256" key="3">
    <source>
        <dbReference type="ARBA" id="ARBA00022692"/>
    </source>
</evidence>
<sequence length="294" mass="31145">MTEAAKSWFLFARSFDYLGTTLFVGGLAFIALLWPDGADTARARRLIVFGWLCGFAGTVASLALNAAWVAGRPPSAAFDPSVLLPLFDAPFGRVWFARTLLWLLAVVVLADLSRRGARAARSWSWRVGAGVVALGVLRTNGMTGHALDLPGWGQAVVFVHLLVVCVWVGGLLVLLLAVLPARDREVLTAVLPRYSKLAMVSVAVLTVAGALLAWRLVGSLNSLLHTGYGQLLLLKLGLFAVLLLLGLASKTWVDRRLSVAPTTRALALSVTAEAVLAVAVLGVAAFLVTTGPGR</sequence>
<keyword evidence="3 6" id="KW-0812">Transmembrane</keyword>
<evidence type="ECO:0000256" key="6">
    <source>
        <dbReference type="SAM" id="Phobius"/>
    </source>
</evidence>
<dbReference type="PANTHER" id="PTHR34820:SF4">
    <property type="entry name" value="INNER MEMBRANE PROTEIN YEBZ"/>
    <property type="match status" value="1"/>
</dbReference>
<gene>
    <name evidence="8" type="primary">pcoC</name>
    <name evidence="8" type="ORF">GCM10010178_09910</name>
</gene>
<organism evidence="8 9">
    <name type="scientific">Lentzea flava</name>
    <dbReference type="NCBI Taxonomy" id="103732"/>
    <lineage>
        <taxon>Bacteria</taxon>
        <taxon>Bacillati</taxon>
        <taxon>Actinomycetota</taxon>
        <taxon>Actinomycetes</taxon>
        <taxon>Pseudonocardiales</taxon>
        <taxon>Pseudonocardiaceae</taxon>
        <taxon>Lentzea</taxon>
    </lineage>
</organism>
<keyword evidence="9" id="KW-1185">Reference proteome</keyword>
<dbReference type="PANTHER" id="PTHR34820">
    <property type="entry name" value="INNER MEMBRANE PROTEIN YEBZ"/>
    <property type="match status" value="1"/>
</dbReference>
<feature type="transmembrane region" description="Helical" evidence="6">
    <location>
        <begin position="152"/>
        <end position="176"/>
    </location>
</feature>
<reference evidence="9" key="1">
    <citation type="journal article" date="2019" name="Int. J. Syst. Evol. Microbiol.">
        <title>The Global Catalogue of Microorganisms (GCM) 10K type strain sequencing project: providing services to taxonomists for standard genome sequencing and annotation.</title>
        <authorList>
            <consortium name="The Broad Institute Genomics Platform"/>
            <consortium name="The Broad Institute Genome Sequencing Center for Infectious Disease"/>
            <person name="Wu L."/>
            <person name="Ma J."/>
        </authorList>
    </citation>
    <scope>NUCLEOTIDE SEQUENCE [LARGE SCALE GENOMIC DNA]</scope>
    <source>
        <strain evidence="9">JCM 3296</strain>
    </source>
</reference>
<accession>A0ABQ2UBP1</accession>
<dbReference type="Pfam" id="PF05425">
    <property type="entry name" value="CopD"/>
    <property type="match status" value="1"/>
</dbReference>
<feature type="transmembrane region" description="Helical" evidence="6">
    <location>
        <begin position="265"/>
        <end position="288"/>
    </location>
</feature>
<evidence type="ECO:0000259" key="7">
    <source>
        <dbReference type="Pfam" id="PF05425"/>
    </source>
</evidence>
<feature type="transmembrane region" description="Helical" evidence="6">
    <location>
        <begin position="123"/>
        <end position="140"/>
    </location>
</feature>
<feature type="transmembrane region" description="Helical" evidence="6">
    <location>
        <begin position="197"/>
        <end position="217"/>
    </location>
</feature>
<dbReference type="Proteomes" id="UP000649573">
    <property type="component" value="Unassembled WGS sequence"/>
</dbReference>
<feature type="transmembrane region" description="Helical" evidence="6">
    <location>
        <begin position="46"/>
        <end position="71"/>
    </location>
</feature>
<keyword evidence="4 6" id="KW-1133">Transmembrane helix</keyword>
<evidence type="ECO:0000256" key="5">
    <source>
        <dbReference type="ARBA" id="ARBA00023136"/>
    </source>
</evidence>
<comment type="subcellular location">
    <subcellularLocation>
        <location evidence="1">Cell membrane</location>
        <topology evidence="1">Multi-pass membrane protein</topology>
    </subcellularLocation>
</comment>
<evidence type="ECO:0000256" key="2">
    <source>
        <dbReference type="ARBA" id="ARBA00022475"/>
    </source>
</evidence>
<dbReference type="RefSeq" id="WP_189252354.1">
    <property type="nucleotide sequence ID" value="NZ_BMRE01000002.1"/>
</dbReference>
<comment type="caution">
    <text evidence="8">The sequence shown here is derived from an EMBL/GenBank/DDBJ whole genome shotgun (WGS) entry which is preliminary data.</text>
</comment>
<feature type="transmembrane region" description="Helical" evidence="6">
    <location>
        <begin position="91"/>
        <end position="111"/>
    </location>
</feature>
<dbReference type="InterPro" id="IPR008457">
    <property type="entry name" value="Cu-R_CopD_dom"/>
</dbReference>
<feature type="domain" description="Copper resistance protein D" evidence="7">
    <location>
        <begin position="189"/>
        <end position="287"/>
    </location>
</feature>
<feature type="transmembrane region" description="Helical" evidence="6">
    <location>
        <begin position="17"/>
        <end position="34"/>
    </location>
</feature>
<protein>
    <submittedName>
        <fullName evidence="8">Copper resistance protein</fullName>
    </submittedName>
</protein>
<evidence type="ECO:0000313" key="8">
    <source>
        <dbReference type="EMBL" id="GGU19875.1"/>
    </source>
</evidence>
<keyword evidence="2" id="KW-1003">Cell membrane</keyword>
<keyword evidence="5 6" id="KW-0472">Membrane</keyword>
<dbReference type="EMBL" id="BMRE01000002">
    <property type="protein sequence ID" value="GGU19875.1"/>
    <property type="molecule type" value="Genomic_DNA"/>
</dbReference>
<proteinExistence type="predicted"/>
<feature type="transmembrane region" description="Helical" evidence="6">
    <location>
        <begin position="232"/>
        <end position="253"/>
    </location>
</feature>
<dbReference type="InterPro" id="IPR032694">
    <property type="entry name" value="CopC/D"/>
</dbReference>
<name>A0ABQ2UBP1_9PSEU</name>
<evidence type="ECO:0000256" key="1">
    <source>
        <dbReference type="ARBA" id="ARBA00004651"/>
    </source>
</evidence>
<evidence type="ECO:0000313" key="9">
    <source>
        <dbReference type="Proteomes" id="UP000649573"/>
    </source>
</evidence>